<dbReference type="PANTHER" id="PTHR21349">
    <property type="entry name" value="50S RIBOSOMAL PROTEIN L21"/>
    <property type="match status" value="1"/>
</dbReference>
<keyword evidence="3" id="KW-0687">Ribonucleoprotein</keyword>
<dbReference type="NCBIfam" id="TIGR00061">
    <property type="entry name" value="L21"/>
    <property type="match status" value="1"/>
</dbReference>
<dbReference type="PANTHER" id="PTHR21349:SF0">
    <property type="entry name" value="LARGE RIBOSOMAL SUBUNIT PROTEIN BL21M"/>
    <property type="match status" value="1"/>
</dbReference>
<proteinExistence type="inferred from homology"/>
<organism evidence="5 6">
    <name type="scientific">Saccoglossus kowalevskii</name>
    <name type="common">Acorn worm</name>
    <dbReference type="NCBI Taxonomy" id="10224"/>
    <lineage>
        <taxon>Eukaryota</taxon>
        <taxon>Metazoa</taxon>
        <taxon>Hemichordata</taxon>
        <taxon>Enteropneusta</taxon>
        <taxon>Harrimaniidae</taxon>
        <taxon>Saccoglossus</taxon>
    </lineage>
</organism>
<evidence type="ECO:0000256" key="3">
    <source>
        <dbReference type="ARBA" id="ARBA00023274"/>
    </source>
</evidence>
<dbReference type="Proteomes" id="UP000694865">
    <property type="component" value="Unplaced"/>
</dbReference>
<dbReference type="InterPro" id="IPR001787">
    <property type="entry name" value="Ribosomal_bL21"/>
</dbReference>
<dbReference type="InterPro" id="IPR028909">
    <property type="entry name" value="bL21-like"/>
</dbReference>
<dbReference type="GeneID" id="100370921"/>
<keyword evidence="5" id="KW-1185">Reference proteome</keyword>
<comment type="similarity">
    <text evidence="1">Belongs to the bacterial ribosomal protein bL21 family.</text>
</comment>
<dbReference type="SUPFAM" id="SSF141091">
    <property type="entry name" value="L21p-like"/>
    <property type="match status" value="1"/>
</dbReference>
<dbReference type="InterPro" id="IPR036164">
    <property type="entry name" value="bL21-like_sf"/>
</dbReference>
<evidence type="ECO:0000256" key="1">
    <source>
        <dbReference type="ARBA" id="ARBA00008563"/>
    </source>
</evidence>
<dbReference type="Pfam" id="PF00829">
    <property type="entry name" value="Ribosomal_L21p"/>
    <property type="match status" value="1"/>
</dbReference>
<evidence type="ECO:0000313" key="6">
    <source>
        <dbReference type="RefSeq" id="XP_002739945.1"/>
    </source>
</evidence>
<protein>
    <recommendedName>
        <fullName evidence="4">Large ribosomal subunit protein bL21m</fullName>
    </recommendedName>
</protein>
<name>A0ABM0GY46_SACKO</name>
<reference evidence="6" key="1">
    <citation type="submission" date="2025-08" db="UniProtKB">
        <authorList>
            <consortium name="RefSeq"/>
        </authorList>
    </citation>
    <scope>IDENTIFICATION</scope>
    <source>
        <tissue evidence="6">Testes</tissue>
    </source>
</reference>
<gene>
    <name evidence="6" type="primary">LOC100370921</name>
</gene>
<evidence type="ECO:0000313" key="5">
    <source>
        <dbReference type="Proteomes" id="UP000694865"/>
    </source>
</evidence>
<evidence type="ECO:0000256" key="2">
    <source>
        <dbReference type="ARBA" id="ARBA00022980"/>
    </source>
</evidence>
<accession>A0ABM0GY46</accession>
<dbReference type="RefSeq" id="XP_002739945.1">
    <property type="nucleotide sequence ID" value="XM_002739899.2"/>
</dbReference>
<sequence length="215" mass="24982">MAASTGKSLLRLFRTHSSFLQNYIHFKLPGLACSIHQSWSVRSARYINTSCLIHNRFSSRSYSGNPSIDVEDIERRLSIPQEKTNAVIEKVNTDILTNPGRLFAVVYFNRKQYKVTVEDLILSIEHIEADIGEKIRLEKIMMVGSNDFSLIGRPLLSRDMVEVWATVIEKTTTPKQIYFKMKRRKGYKKWVEYKDNLSVLRINSIEITPLKDRRL</sequence>
<evidence type="ECO:0000256" key="4">
    <source>
        <dbReference type="ARBA" id="ARBA00044129"/>
    </source>
</evidence>
<keyword evidence="2" id="KW-0689">Ribosomal protein</keyword>